<feature type="region of interest" description="Disordered" evidence="1">
    <location>
        <begin position="610"/>
        <end position="640"/>
    </location>
</feature>
<dbReference type="PROSITE" id="PS51192">
    <property type="entry name" value="HELICASE_ATP_BIND_1"/>
    <property type="match status" value="1"/>
</dbReference>
<dbReference type="GO" id="GO:0016787">
    <property type="term" value="F:hydrolase activity"/>
    <property type="evidence" value="ECO:0007669"/>
    <property type="project" value="InterPro"/>
</dbReference>
<evidence type="ECO:0000256" key="1">
    <source>
        <dbReference type="SAM" id="MobiDB-lite"/>
    </source>
</evidence>
<dbReference type="PANTHER" id="PTHR47396:SF1">
    <property type="entry name" value="ATP-DEPENDENT HELICASE IRC3-RELATED"/>
    <property type="match status" value="1"/>
</dbReference>
<dbReference type="SMART" id="SM00487">
    <property type="entry name" value="DEXDc"/>
    <property type="match status" value="1"/>
</dbReference>
<evidence type="ECO:0000313" key="3">
    <source>
        <dbReference type="EMBL" id="VFJ68852.1"/>
    </source>
</evidence>
<accession>A0A450TMB9</accession>
<dbReference type="PANTHER" id="PTHR47396">
    <property type="entry name" value="TYPE I RESTRICTION ENZYME ECOKI R PROTEIN"/>
    <property type="match status" value="1"/>
</dbReference>
<gene>
    <name evidence="3" type="ORF">BECKDK2373C_GA0170839_11962</name>
</gene>
<dbReference type="AlphaFoldDB" id="A0A450TMB9"/>
<dbReference type="Gene3D" id="3.90.1570.30">
    <property type="match status" value="1"/>
</dbReference>
<organism evidence="3">
    <name type="scientific">Candidatus Kentrum sp. DK</name>
    <dbReference type="NCBI Taxonomy" id="2126562"/>
    <lineage>
        <taxon>Bacteria</taxon>
        <taxon>Pseudomonadati</taxon>
        <taxon>Pseudomonadota</taxon>
        <taxon>Gammaproteobacteria</taxon>
        <taxon>Candidatus Kentrum</taxon>
    </lineage>
</organism>
<dbReference type="SUPFAM" id="SSF52540">
    <property type="entry name" value="P-loop containing nucleoside triphosphate hydrolases"/>
    <property type="match status" value="1"/>
</dbReference>
<dbReference type="InterPro" id="IPR014001">
    <property type="entry name" value="Helicase_ATP-bd"/>
</dbReference>
<dbReference type="InterPro" id="IPR050742">
    <property type="entry name" value="Helicase_Restrict-Modif_Enz"/>
</dbReference>
<dbReference type="InterPro" id="IPR006935">
    <property type="entry name" value="Helicase/UvrB_N"/>
</dbReference>
<proteinExistence type="predicted"/>
<name>A0A450TMB9_9GAMM</name>
<dbReference type="InterPro" id="IPR027417">
    <property type="entry name" value="P-loop_NTPase"/>
</dbReference>
<dbReference type="Gene3D" id="3.40.50.300">
    <property type="entry name" value="P-loop containing nucleotide triphosphate hydrolases"/>
    <property type="match status" value="2"/>
</dbReference>
<feature type="domain" description="Helicase ATP-binding" evidence="2">
    <location>
        <begin position="195"/>
        <end position="369"/>
    </location>
</feature>
<dbReference type="GO" id="GO:0005829">
    <property type="term" value="C:cytosol"/>
    <property type="evidence" value="ECO:0007669"/>
    <property type="project" value="TreeGrafter"/>
</dbReference>
<evidence type="ECO:0000259" key="2">
    <source>
        <dbReference type="PROSITE" id="PS51192"/>
    </source>
</evidence>
<protein>
    <submittedName>
        <fullName evidence="3">Type I restriction enzyme, R subunit</fullName>
    </submittedName>
</protein>
<dbReference type="EMBL" id="CAADEY010000196">
    <property type="protein sequence ID" value="VFJ68852.1"/>
    <property type="molecule type" value="Genomic_DNA"/>
</dbReference>
<dbReference type="GO" id="GO:0003677">
    <property type="term" value="F:DNA binding"/>
    <property type="evidence" value="ECO:0007669"/>
    <property type="project" value="InterPro"/>
</dbReference>
<reference evidence="3" key="1">
    <citation type="submission" date="2019-02" db="EMBL/GenBank/DDBJ databases">
        <authorList>
            <person name="Gruber-Vodicka R. H."/>
            <person name="Seah K. B. B."/>
        </authorList>
    </citation>
    <scope>NUCLEOTIDE SEQUENCE</scope>
    <source>
        <strain evidence="3">BECK_DK161</strain>
    </source>
</reference>
<dbReference type="GO" id="GO:0005524">
    <property type="term" value="F:ATP binding"/>
    <property type="evidence" value="ECO:0007669"/>
    <property type="project" value="InterPro"/>
</dbReference>
<sequence>MGKDGQLVSYNEQETRFYLIDPVLRDKGYNEHQRLRMETPAPVEPTGPKGRRRKGAGRTDYLLCVRVGDMPKPLPVGVLEAKKETADPLKGMGQAKGYAQAGDDCKRFGVKYVFATNGHRYGEFDSSAKLQTGPFPLADFPTHAELTARYARDTGIDVTGPEAEILFQADSPAWSQTRYYQDAAIRAAFEKIIRCRQNNEPARILLSLATGAGKTIIATNLLWRLGQAGQLPKPALFLCDRDELREQAYTKLKAAFGDNARIVKTEKGPNAAHNAARNARIHIATYQTLGLDDDKANDDKEGFASFLTEHYGENAFSVIIIDECHRSAWGKWSEVLKRNPDAIHIGLTATPRQLRESNKATMEDQEITANNHDYFGEPVYEYTLVQAQEDGYLAACEIVARKANIDKRAFTGEEVVAAGATDLRTGRPLTQEDLVKDQYTFGDFDNELFIESRAPAMCRDLFALLCQNGGPEQKAIIFCTREIHADRVAMGMNNLYTHWCKEQGQTPKDHYAFKCMGGANNGADMIEPLRGSIDRAFIACTVDLLEAGVDIERLNAVAFFRYLQSPIKFYQMVGRGARIHEETGKYKFWLYDYTDVTRLFGTDFISKPPRLGDGNGSGGKGGGGDDNNGGGGGGDEPTIAEMGGQTVIINPQGRFILVRRDGRETPIPVEEYRREVIARVLSEAHDLHEFRALWIETPKRRQLMAHLLGDDLSPEVIRQIDRMDDFDLYDVLSHHGYHAQALKRLERGKFYLHNNRRWFDGMDGKAAIVLKGFGHQFAQGGTEALETKNLWEVPEIKRAGGMDALRVLGRPVAVMQEAKGRLFGG</sequence>
<feature type="compositionally biased region" description="Gly residues" evidence="1">
    <location>
        <begin position="613"/>
        <end position="635"/>
    </location>
</feature>
<dbReference type="Pfam" id="PF04851">
    <property type="entry name" value="ResIII"/>
    <property type="match status" value="1"/>
</dbReference>